<sequence length="72" mass="7614">MMATAHTSSRWSSSTRSRGSMMSAMAALSPTLMWLSVFASHSDSSEAAAFGPLMPKLPVTSSSSTLAKQWTS</sequence>
<reference evidence="2" key="2">
    <citation type="journal article" date="2015" name="Data Brief">
        <title>Shoot transcriptome of the giant reed, Arundo donax.</title>
        <authorList>
            <person name="Barrero R.A."/>
            <person name="Guerrero F.D."/>
            <person name="Moolhuijzen P."/>
            <person name="Goolsby J.A."/>
            <person name="Tidwell J."/>
            <person name="Bellgard S.E."/>
            <person name="Bellgard M.I."/>
        </authorList>
    </citation>
    <scope>NUCLEOTIDE SEQUENCE</scope>
    <source>
        <tissue evidence="2">Shoot tissue taken approximately 20 cm above the soil surface</tissue>
    </source>
</reference>
<proteinExistence type="predicted"/>
<feature type="compositionally biased region" description="Polar residues" evidence="1">
    <location>
        <begin position="59"/>
        <end position="72"/>
    </location>
</feature>
<name>A0A0A9ETY6_ARUDO</name>
<dbReference type="EMBL" id="GBRH01195427">
    <property type="protein sequence ID" value="JAE02469.1"/>
    <property type="molecule type" value="Transcribed_RNA"/>
</dbReference>
<accession>A0A0A9ETY6</accession>
<evidence type="ECO:0000313" key="2">
    <source>
        <dbReference type="EMBL" id="JAE02469.1"/>
    </source>
</evidence>
<evidence type="ECO:0000256" key="1">
    <source>
        <dbReference type="SAM" id="MobiDB-lite"/>
    </source>
</evidence>
<protein>
    <submittedName>
        <fullName evidence="2">Uncharacterized protein</fullName>
    </submittedName>
</protein>
<feature type="region of interest" description="Disordered" evidence="1">
    <location>
        <begin position="52"/>
        <end position="72"/>
    </location>
</feature>
<organism evidence="2">
    <name type="scientific">Arundo donax</name>
    <name type="common">Giant reed</name>
    <name type="synonym">Donax arundinaceus</name>
    <dbReference type="NCBI Taxonomy" id="35708"/>
    <lineage>
        <taxon>Eukaryota</taxon>
        <taxon>Viridiplantae</taxon>
        <taxon>Streptophyta</taxon>
        <taxon>Embryophyta</taxon>
        <taxon>Tracheophyta</taxon>
        <taxon>Spermatophyta</taxon>
        <taxon>Magnoliopsida</taxon>
        <taxon>Liliopsida</taxon>
        <taxon>Poales</taxon>
        <taxon>Poaceae</taxon>
        <taxon>PACMAD clade</taxon>
        <taxon>Arundinoideae</taxon>
        <taxon>Arundineae</taxon>
        <taxon>Arundo</taxon>
    </lineage>
</organism>
<reference evidence="2" key="1">
    <citation type="submission" date="2014-09" db="EMBL/GenBank/DDBJ databases">
        <authorList>
            <person name="Magalhaes I.L.F."/>
            <person name="Oliveira U."/>
            <person name="Santos F.R."/>
            <person name="Vidigal T.H.D.A."/>
            <person name="Brescovit A.D."/>
            <person name="Santos A.J."/>
        </authorList>
    </citation>
    <scope>NUCLEOTIDE SEQUENCE</scope>
    <source>
        <tissue evidence="2">Shoot tissue taken approximately 20 cm above the soil surface</tissue>
    </source>
</reference>
<dbReference type="AlphaFoldDB" id="A0A0A9ETY6"/>